<keyword evidence="7" id="KW-1185">Reference proteome</keyword>
<feature type="domain" description="Pectinesterase inhibitor" evidence="6">
    <location>
        <begin position="30"/>
        <end position="181"/>
    </location>
</feature>
<dbReference type="FunFam" id="1.20.140.40:FF:000002">
    <property type="entry name" value="Putative invertase inhibitor"/>
    <property type="match status" value="1"/>
</dbReference>
<dbReference type="GO" id="GO:0004857">
    <property type="term" value="F:enzyme inhibitor activity"/>
    <property type="evidence" value="ECO:0007669"/>
    <property type="project" value="InterPro"/>
</dbReference>
<evidence type="ECO:0000259" key="6">
    <source>
        <dbReference type="SMART" id="SM00856"/>
    </source>
</evidence>
<evidence type="ECO:0000313" key="7">
    <source>
        <dbReference type="Proteomes" id="UP000504607"/>
    </source>
</evidence>
<organism evidence="7 8">
    <name type="scientific">Elaeis guineensis var. tenera</name>
    <name type="common">Oil palm</name>
    <dbReference type="NCBI Taxonomy" id="51953"/>
    <lineage>
        <taxon>Eukaryota</taxon>
        <taxon>Viridiplantae</taxon>
        <taxon>Streptophyta</taxon>
        <taxon>Embryophyta</taxon>
        <taxon>Tracheophyta</taxon>
        <taxon>Spermatophyta</taxon>
        <taxon>Magnoliopsida</taxon>
        <taxon>Liliopsida</taxon>
        <taxon>Arecaceae</taxon>
        <taxon>Arecoideae</taxon>
        <taxon>Cocoseae</taxon>
        <taxon>Elaeidinae</taxon>
        <taxon>Elaeis</taxon>
    </lineage>
</organism>
<dbReference type="SUPFAM" id="SSF101148">
    <property type="entry name" value="Plant invertase/pectin methylesterase inhibitor"/>
    <property type="match status" value="1"/>
</dbReference>
<dbReference type="InterPro" id="IPR006501">
    <property type="entry name" value="Pectinesterase_inhib_dom"/>
</dbReference>
<dbReference type="AlphaFoldDB" id="A0A6I9S076"/>
<reference evidence="8" key="1">
    <citation type="submission" date="2025-08" db="UniProtKB">
        <authorList>
            <consortium name="RefSeq"/>
        </authorList>
    </citation>
    <scope>IDENTIFICATION</scope>
</reference>
<keyword evidence="2" id="KW-1015">Disulfide bond</keyword>
<dbReference type="KEGG" id="egu:105054937"/>
<dbReference type="Gene3D" id="1.20.140.40">
    <property type="entry name" value="Invertase/pectin methylesterase inhibitor family protein"/>
    <property type="match status" value="1"/>
</dbReference>
<sequence>MIQFTSFFLSLFFFFFLFLNPTNSPMVAATHPDIILETCRRCAKGDPNLNYALCVESLASVPKSHHSDVRGLAIVAVKLSKAKMKHAKSMVKKLLKAKPMGRYMKNCLLTCKDIYSDSISNLKDSLKAIKSGQYKDANIQISGAVDAPGNCEDSFQDGNIKSPLIGENKDLFGLAVIALGITALLGHVAHLTILQRRFAGAVFY</sequence>
<gene>
    <name evidence="8" type="primary">LOC105054937</name>
</gene>
<evidence type="ECO:0000256" key="4">
    <source>
        <dbReference type="SAM" id="Phobius"/>
    </source>
</evidence>
<dbReference type="InParanoid" id="A0A6I9S076"/>
<dbReference type="GO" id="GO:0005576">
    <property type="term" value="C:extracellular region"/>
    <property type="evidence" value="ECO:0007669"/>
    <property type="project" value="UniProtKB-ARBA"/>
</dbReference>
<name>A0A6I9S076_ELAGV</name>
<evidence type="ECO:0000256" key="2">
    <source>
        <dbReference type="ARBA" id="ARBA00023157"/>
    </source>
</evidence>
<dbReference type="FunCoup" id="A0A6I9S076">
    <property type="interactions" value="1537"/>
</dbReference>
<dbReference type="Pfam" id="PF04043">
    <property type="entry name" value="PMEI"/>
    <property type="match status" value="1"/>
</dbReference>
<proteinExistence type="inferred from homology"/>
<keyword evidence="4" id="KW-1133">Transmembrane helix</keyword>
<accession>A0A6I9S076</accession>
<keyword evidence="1 5" id="KW-0732">Signal</keyword>
<dbReference type="OrthoDB" id="1915198at2759"/>
<protein>
    <submittedName>
        <fullName evidence="8">Invertase inhibitor</fullName>
    </submittedName>
</protein>
<dbReference type="PANTHER" id="PTHR35357">
    <property type="entry name" value="OS02G0537100 PROTEIN"/>
    <property type="match status" value="1"/>
</dbReference>
<keyword evidence="4" id="KW-0812">Transmembrane</keyword>
<dbReference type="InterPro" id="IPR035513">
    <property type="entry name" value="Invertase/methylesterase_inhib"/>
</dbReference>
<feature type="transmembrane region" description="Helical" evidence="4">
    <location>
        <begin position="171"/>
        <end position="194"/>
    </location>
</feature>
<evidence type="ECO:0000256" key="3">
    <source>
        <dbReference type="ARBA" id="ARBA00038471"/>
    </source>
</evidence>
<dbReference type="NCBIfam" id="TIGR01614">
    <property type="entry name" value="PME_inhib"/>
    <property type="match status" value="1"/>
</dbReference>
<keyword evidence="4" id="KW-0472">Membrane</keyword>
<dbReference type="SMART" id="SM00856">
    <property type="entry name" value="PMEI"/>
    <property type="match status" value="1"/>
</dbReference>
<evidence type="ECO:0000256" key="1">
    <source>
        <dbReference type="ARBA" id="ARBA00022729"/>
    </source>
</evidence>
<dbReference type="Proteomes" id="UP000504607">
    <property type="component" value="Chromosome 12"/>
</dbReference>
<dbReference type="PANTHER" id="PTHR35357:SF23">
    <property type="entry name" value="PECTINESTERASE INHIBITOR DOMAIN-CONTAINING PROTEIN"/>
    <property type="match status" value="1"/>
</dbReference>
<dbReference type="GeneID" id="105054937"/>
<feature type="signal peptide" evidence="5">
    <location>
        <begin position="1"/>
        <end position="24"/>
    </location>
</feature>
<evidence type="ECO:0000313" key="8">
    <source>
        <dbReference type="RefSeq" id="XP_010934889.2"/>
    </source>
</evidence>
<dbReference type="CDD" id="cd15795">
    <property type="entry name" value="PMEI-Pla_a_1_like"/>
    <property type="match status" value="1"/>
</dbReference>
<comment type="similarity">
    <text evidence="3">Belongs to the PMEI family.</text>
</comment>
<dbReference type="RefSeq" id="XP_010934889.2">
    <property type="nucleotide sequence ID" value="XM_010936587.2"/>
</dbReference>
<feature type="chain" id="PRO_5026939111" evidence="5">
    <location>
        <begin position="25"/>
        <end position="204"/>
    </location>
</feature>
<dbReference type="InterPro" id="IPR034088">
    <property type="entry name" value="Pla_a_1-like"/>
</dbReference>
<evidence type="ECO:0000256" key="5">
    <source>
        <dbReference type="SAM" id="SignalP"/>
    </source>
</evidence>